<dbReference type="AlphaFoldDB" id="A0A382SQV4"/>
<organism evidence="1">
    <name type="scientific">marine metagenome</name>
    <dbReference type="NCBI Taxonomy" id="408172"/>
    <lineage>
        <taxon>unclassified sequences</taxon>
        <taxon>metagenomes</taxon>
        <taxon>ecological metagenomes</taxon>
    </lineage>
</organism>
<protein>
    <submittedName>
        <fullName evidence="1">Uncharacterized protein</fullName>
    </submittedName>
</protein>
<sequence>MNSYSVNTKKNIYLLCASVTQVE</sequence>
<name>A0A382SQV4_9ZZZZ</name>
<accession>A0A382SQV4</accession>
<gene>
    <name evidence="1" type="ORF">METZ01_LOCUS364441</name>
</gene>
<reference evidence="1" key="1">
    <citation type="submission" date="2018-05" db="EMBL/GenBank/DDBJ databases">
        <authorList>
            <person name="Lanie J.A."/>
            <person name="Ng W.-L."/>
            <person name="Kazmierczak K.M."/>
            <person name="Andrzejewski T.M."/>
            <person name="Davidsen T.M."/>
            <person name="Wayne K.J."/>
            <person name="Tettelin H."/>
            <person name="Glass J.I."/>
            <person name="Rusch D."/>
            <person name="Podicherti R."/>
            <person name="Tsui H.-C.T."/>
            <person name="Winkler M.E."/>
        </authorList>
    </citation>
    <scope>NUCLEOTIDE SEQUENCE</scope>
</reference>
<evidence type="ECO:0000313" key="1">
    <source>
        <dbReference type="EMBL" id="SVD11587.1"/>
    </source>
</evidence>
<proteinExistence type="predicted"/>
<dbReference type="EMBL" id="UINC01130487">
    <property type="protein sequence ID" value="SVD11587.1"/>
    <property type="molecule type" value="Genomic_DNA"/>
</dbReference>